<dbReference type="SMART" id="SM00950">
    <property type="entry name" value="Piwi"/>
    <property type="match status" value="1"/>
</dbReference>
<comment type="similarity">
    <text evidence="1">Belongs to the argonaute family.</text>
</comment>
<evidence type="ECO:0000259" key="3">
    <source>
        <dbReference type="PROSITE" id="PS50821"/>
    </source>
</evidence>
<dbReference type="InterPro" id="IPR032472">
    <property type="entry name" value="ArgoL2"/>
</dbReference>
<dbReference type="SUPFAM" id="SSF101690">
    <property type="entry name" value="PAZ domain"/>
    <property type="match status" value="1"/>
</dbReference>
<dbReference type="AlphaFoldDB" id="A0A6A6V5Y0"/>
<proteinExistence type="inferred from homology"/>
<dbReference type="InterPro" id="IPR003165">
    <property type="entry name" value="Piwi"/>
</dbReference>
<name>A0A6A6V5Y0_9PLEO</name>
<dbReference type="InterPro" id="IPR032474">
    <property type="entry name" value="Argonaute_N"/>
</dbReference>
<dbReference type="InterPro" id="IPR014811">
    <property type="entry name" value="ArgoL1"/>
</dbReference>
<evidence type="ECO:0000256" key="2">
    <source>
        <dbReference type="SAM" id="MobiDB-lite"/>
    </source>
</evidence>
<dbReference type="SMART" id="SM01163">
    <property type="entry name" value="DUF1785"/>
    <property type="match status" value="1"/>
</dbReference>
<reference evidence="5" key="1">
    <citation type="journal article" date="2020" name="Stud. Mycol.">
        <title>101 Dothideomycetes genomes: a test case for predicting lifestyles and emergence of pathogens.</title>
        <authorList>
            <person name="Haridas S."/>
            <person name="Albert R."/>
            <person name="Binder M."/>
            <person name="Bloem J."/>
            <person name="Labutti K."/>
            <person name="Salamov A."/>
            <person name="Andreopoulos B."/>
            <person name="Baker S."/>
            <person name="Barry K."/>
            <person name="Bills G."/>
            <person name="Bluhm B."/>
            <person name="Cannon C."/>
            <person name="Castanera R."/>
            <person name="Culley D."/>
            <person name="Daum C."/>
            <person name="Ezra D."/>
            <person name="Gonzalez J."/>
            <person name="Henrissat B."/>
            <person name="Kuo A."/>
            <person name="Liang C."/>
            <person name="Lipzen A."/>
            <person name="Lutzoni F."/>
            <person name="Magnuson J."/>
            <person name="Mondo S."/>
            <person name="Nolan M."/>
            <person name="Ohm R."/>
            <person name="Pangilinan J."/>
            <person name="Park H.-J."/>
            <person name="Ramirez L."/>
            <person name="Alfaro M."/>
            <person name="Sun H."/>
            <person name="Tritt A."/>
            <person name="Yoshinaga Y."/>
            <person name="Zwiers L.-H."/>
            <person name="Turgeon B."/>
            <person name="Goodwin S."/>
            <person name="Spatafora J."/>
            <person name="Crous P."/>
            <person name="Grigoriev I."/>
        </authorList>
    </citation>
    <scope>NUCLEOTIDE SEQUENCE</scope>
    <source>
        <strain evidence="5">CBS 119925</strain>
    </source>
</reference>
<accession>A0A6A6V5Y0</accession>
<protein>
    <submittedName>
        <fullName evidence="5">Piwi-domain-containing protein</fullName>
    </submittedName>
</protein>
<keyword evidence="6" id="KW-1185">Reference proteome</keyword>
<feature type="compositionally biased region" description="Gly residues" evidence="2">
    <location>
        <begin position="1"/>
        <end position="30"/>
    </location>
</feature>
<dbReference type="CDD" id="cd04657">
    <property type="entry name" value="Piwi_ago-like"/>
    <property type="match status" value="1"/>
</dbReference>
<gene>
    <name evidence="5" type="ORF">M011DRAFT_470298</name>
</gene>
<organism evidence="5 6">
    <name type="scientific">Sporormia fimetaria CBS 119925</name>
    <dbReference type="NCBI Taxonomy" id="1340428"/>
    <lineage>
        <taxon>Eukaryota</taxon>
        <taxon>Fungi</taxon>
        <taxon>Dikarya</taxon>
        <taxon>Ascomycota</taxon>
        <taxon>Pezizomycotina</taxon>
        <taxon>Dothideomycetes</taxon>
        <taxon>Pleosporomycetidae</taxon>
        <taxon>Pleosporales</taxon>
        <taxon>Sporormiaceae</taxon>
        <taxon>Sporormia</taxon>
    </lineage>
</organism>
<dbReference type="InterPro" id="IPR012337">
    <property type="entry name" value="RNaseH-like_sf"/>
</dbReference>
<sequence>MGYRGDGGGAGSFRGGARGGRGGAHGGRGTEQGRHWGWVISGRCEARLISCRNGAFPQPNPNITKTEDAQRGDISTALSNVALHDRLPARPGYGTRGLKHVVLWTNYFQLEAKPGLELYRYSVGFQGAENLPKPKKKRLIRLLLQQPAFEGLTVASDWSQTLVSAAKVHLLEAVGRETFKIEWYLEEGRPLPGATDDENQKLKEVRKKNTYILTVQDIGSVSVAALLEDLSHGSTYYPLRIETIQALNIVMAHGPSTDYLMAANTANKYYPMAGHDQFVRQPLGQGLEAIRGYYSSVRTSVGRMLLNVNVATAAFYRQGPLLELLRELTPAGQAPHAQSRVNGFLKGLRFSTNYLPVRKSVRCCEAEKQKKVHVILELAGSAKTLKFTRGKTSVSIQQYFKDQYQIILKHPDAPCVNYGGPKDPKYVPAELCTIVPGQMAKRMLQGDQTRQMILFAARRPYENAESIVNDGLRVAKIMPESVQVAKLRKFGLKVDPGLLTVHGRILSAPTLRYGGTNSCSPYNGSWNLRPNTQGQTLFRLVKPLMSFQCLHVVWQGGAIPNIEQHLNTFRATLASHGLNPGPTPKPVRWEVPRQVVTAAGGTAKIKEHLPGFLKKCYQAKPRFLLVIVPGDVAPLYDAVKTVCDLEIGIHSVCSVVNKFTKETQGQSQYFGNIALKFNQKLGGINHVLQEADLKPLDSKTIVFGIDVTHPSPGSSESSPSIAGVVASVDANFSQYPASIRTQTGREEMVQNLDHMIVERMRLWMKRNQGQLPTRVIVYRDGVSEGQYQSVLRDEYPGFVRAFEKLYGARGKHPNTTIIVVGKRHHTRFYPTGPDSSDNKGNCVAGTVVDRGVTGEKLYDFFLLAHQGLQGTSKPGHYVVIKDENRLGPDQVQSLTHNLCYIFARATRSVGVCPPAYYADMLCERGRSYLHAVLKGDGEGYGTTHWKAGVHEALAESMFYL</sequence>
<dbReference type="InterPro" id="IPR036397">
    <property type="entry name" value="RNaseH_sf"/>
</dbReference>
<dbReference type="PROSITE" id="PS50821">
    <property type="entry name" value="PAZ"/>
    <property type="match status" value="1"/>
</dbReference>
<feature type="domain" description="Piwi" evidence="4">
    <location>
        <begin position="623"/>
        <end position="930"/>
    </location>
</feature>
<dbReference type="InterPro" id="IPR036085">
    <property type="entry name" value="PAZ_dom_sf"/>
</dbReference>
<dbReference type="Pfam" id="PF02171">
    <property type="entry name" value="Piwi"/>
    <property type="match status" value="1"/>
</dbReference>
<dbReference type="Pfam" id="PF16488">
    <property type="entry name" value="ArgoL2"/>
    <property type="match status" value="1"/>
</dbReference>
<dbReference type="Gene3D" id="2.170.260.10">
    <property type="entry name" value="paz domain"/>
    <property type="match status" value="1"/>
</dbReference>
<dbReference type="SUPFAM" id="SSF53098">
    <property type="entry name" value="Ribonuclease H-like"/>
    <property type="match status" value="1"/>
</dbReference>
<feature type="domain" description="PAZ" evidence="3">
    <location>
        <begin position="320"/>
        <end position="436"/>
    </location>
</feature>
<dbReference type="CDD" id="cd02846">
    <property type="entry name" value="PAZ_argonaute_like"/>
    <property type="match status" value="1"/>
</dbReference>
<dbReference type="GO" id="GO:0003723">
    <property type="term" value="F:RNA binding"/>
    <property type="evidence" value="ECO:0007669"/>
    <property type="project" value="InterPro"/>
</dbReference>
<dbReference type="Proteomes" id="UP000799440">
    <property type="component" value="Unassembled WGS sequence"/>
</dbReference>
<dbReference type="InterPro" id="IPR045246">
    <property type="entry name" value="Piwi_ago-like"/>
</dbReference>
<evidence type="ECO:0000256" key="1">
    <source>
        <dbReference type="RuleBase" id="RU361178"/>
    </source>
</evidence>
<dbReference type="SMART" id="SM00949">
    <property type="entry name" value="PAZ"/>
    <property type="match status" value="1"/>
</dbReference>
<evidence type="ECO:0000313" key="6">
    <source>
        <dbReference type="Proteomes" id="UP000799440"/>
    </source>
</evidence>
<dbReference type="EMBL" id="MU006587">
    <property type="protein sequence ID" value="KAF2744721.1"/>
    <property type="molecule type" value="Genomic_DNA"/>
</dbReference>
<evidence type="ECO:0000313" key="5">
    <source>
        <dbReference type="EMBL" id="KAF2744721.1"/>
    </source>
</evidence>
<dbReference type="InterPro" id="IPR003100">
    <property type="entry name" value="PAZ_dom"/>
</dbReference>
<dbReference type="PANTHER" id="PTHR22891">
    <property type="entry name" value="EUKARYOTIC TRANSLATION INITIATION FACTOR 2C"/>
    <property type="match status" value="1"/>
</dbReference>
<dbReference type="Pfam" id="PF02170">
    <property type="entry name" value="PAZ"/>
    <property type="match status" value="1"/>
</dbReference>
<dbReference type="OrthoDB" id="10252740at2759"/>
<dbReference type="Pfam" id="PF08699">
    <property type="entry name" value="ArgoL1"/>
    <property type="match status" value="1"/>
</dbReference>
<evidence type="ECO:0000259" key="4">
    <source>
        <dbReference type="PROSITE" id="PS50822"/>
    </source>
</evidence>
<feature type="region of interest" description="Disordered" evidence="2">
    <location>
        <begin position="1"/>
        <end position="32"/>
    </location>
</feature>
<dbReference type="Gene3D" id="3.40.50.2300">
    <property type="match status" value="1"/>
</dbReference>
<dbReference type="Pfam" id="PF16486">
    <property type="entry name" value="ArgoN"/>
    <property type="match status" value="1"/>
</dbReference>
<dbReference type="Gene3D" id="3.30.420.10">
    <property type="entry name" value="Ribonuclease H-like superfamily/Ribonuclease H"/>
    <property type="match status" value="1"/>
</dbReference>
<dbReference type="PROSITE" id="PS50822">
    <property type="entry name" value="PIWI"/>
    <property type="match status" value="1"/>
</dbReference>